<dbReference type="PROSITE" id="PS51257">
    <property type="entry name" value="PROKAR_LIPOPROTEIN"/>
    <property type="match status" value="1"/>
</dbReference>
<dbReference type="EMBL" id="VDCQ01000101">
    <property type="protein sequence ID" value="TNJ57736.1"/>
    <property type="molecule type" value="Genomic_DNA"/>
</dbReference>
<dbReference type="InterPro" id="IPR006059">
    <property type="entry name" value="SBP"/>
</dbReference>
<dbReference type="Pfam" id="PF01547">
    <property type="entry name" value="SBP_bac_1"/>
    <property type="match status" value="1"/>
</dbReference>
<accession>A0A5C4SWS7</accession>
<reference evidence="1 2" key="1">
    <citation type="submission" date="2019-05" db="EMBL/GenBank/DDBJ databases">
        <title>We sequenced the genome of Paenibacillus hemerocallicola KCTC 33185 for further insight into its adaptation and study the phylogeny of Paenibacillus.</title>
        <authorList>
            <person name="Narsing Rao M.P."/>
        </authorList>
    </citation>
    <scope>NUCLEOTIDE SEQUENCE [LARGE SCALE GENOMIC DNA]</scope>
    <source>
        <strain evidence="1 2">KCTC 33185</strain>
    </source>
</reference>
<sequence>MVKGILTTGGWAMKWTKKALLLPLLLVAAAGCGKADKPANPSGEAKGADTAPGMTTEPVTLTFFTEGNSAILAETIERLVKEKYPNVTLKTIKSAKGSTIEDVMGAGTTIDLLSYSLGGLGKVKDYKLVSDLSPLIGKYGFDLNRYTNGVVDTLKSYSDDGSITVLPFELNNNVIFYNKGIFDKFGVSYPKDGMTWEQVYELAQKVTRTDGGVQYKGFQLEGINLVYRNQMGLAFVDPKTQRADVNTEPWKKWVEAMAQFYKIPGNEPTNNFKINFLNNQTLAMSTGPNFLTEIPDAAAKGLDWDVASLPRFAGMESKGAQMNAPYYAIPPASKNKDASFLVIQYLLSDEVQAIMARQGRLPIVKNEEVRKEYAKDLKGMEGKNLAAFFKDSLGEPVPTTKYDSIAKTAVNSAFNQVGTNVLDVNTALRQAEEAINKQIEAEKAK</sequence>
<comment type="caution">
    <text evidence="1">The sequence shown here is derived from an EMBL/GenBank/DDBJ whole genome shotgun (WGS) entry which is preliminary data.</text>
</comment>
<dbReference type="Gene3D" id="3.40.190.10">
    <property type="entry name" value="Periplasmic binding protein-like II"/>
    <property type="match status" value="1"/>
</dbReference>
<proteinExistence type="predicted"/>
<evidence type="ECO:0000313" key="2">
    <source>
        <dbReference type="Proteomes" id="UP000307943"/>
    </source>
</evidence>
<dbReference type="Proteomes" id="UP000307943">
    <property type="component" value="Unassembled WGS sequence"/>
</dbReference>
<dbReference type="PANTHER" id="PTHR43649">
    <property type="entry name" value="ARABINOSE-BINDING PROTEIN-RELATED"/>
    <property type="match status" value="1"/>
</dbReference>
<keyword evidence="2" id="KW-1185">Reference proteome</keyword>
<dbReference type="OrthoDB" id="9768630at2"/>
<dbReference type="SUPFAM" id="SSF53850">
    <property type="entry name" value="Periplasmic binding protein-like II"/>
    <property type="match status" value="1"/>
</dbReference>
<dbReference type="AlphaFoldDB" id="A0A5C4SWS7"/>
<dbReference type="PANTHER" id="PTHR43649:SF12">
    <property type="entry name" value="DIACETYLCHITOBIOSE BINDING PROTEIN DASA"/>
    <property type="match status" value="1"/>
</dbReference>
<organism evidence="1 2">
    <name type="scientific">Paenibacillus hemerocallicola</name>
    <dbReference type="NCBI Taxonomy" id="1172614"/>
    <lineage>
        <taxon>Bacteria</taxon>
        <taxon>Bacillati</taxon>
        <taxon>Bacillota</taxon>
        <taxon>Bacilli</taxon>
        <taxon>Bacillales</taxon>
        <taxon>Paenibacillaceae</taxon>
        <taxon>Paenibacillus</taxon>
    </lineage>
</organism>
<gene>
    <name evidence="1" type="ORF">FE784_38345</name>
</gene>
<dbReference type="InterPro" id="IPR050490">
    <property type="entry name" value="Bact_solute-bd_prot1"/>
</dbReference>
<evidence type="ECO:0000313" key="1">
    <source>
        <dbReference type="EMBL" id="TNJ57736.1"/>
    </source>
</evidence>
<name>A0A5C4SWS7_9BACL</name>
<protein>
    <submittedName>
        <fullName evidence="1">Extracellular solute-binding protein</fullName>
    </submittedName>
</protein>